<dbReference type="Proteomes" id="UP000229730">
    <property type="component" value="Unassembled WGS sequence"/>
</dbReference>
<feature type="domain" description="Endonuclease/exonuclease/phosphatase" evidence="8">
    <location>
        <begin position="7"/>
        <end position="256"/>
    </location>
</feature>
<protein>
    <submittedName>
        <fullName evidence="9">Exodeoxyribonuclease III</fullName>
    </submittedName>
</protein>
<dbReference type="NCBIfam" id="TIGR00633">
    <property type="entry name" value="xth"/>
    <property type="match status" value="1"/>
</dbReference>
<dbReference type="OrthoDB" id="9803914at2"/>
<proteinExistence type="inferred from homology"/>
<dbReference type="Gene3D" id="3.60.10.10">
    <property type="entry name" value="Endonuclease/exonuclease/phosphatase"/>
    <property type="match status" value="1"/>
</dbReference>
<keyword evidence="10" id="KW-1185">Reference proteome</keyword>
<dbReference type="EMBL" id="PDEM01000024">
    <property type="protein sequence ID" value="PHZ84414.1"/>
    <property type="molecule type" value="Genomic_DNA"/>
</dbReference>
<feature type="active site" evidence="5">
    <location>
        <position position="108"/>
    </location>
</feature>
<evidence type="ECO:0000256" key="4">
    <source>
        <dbReference type="ARBA" id="ARBA00022842"/>
    </source>
</evidence>
<dbReference type="GO" id="GO:0006281">
    <property type="term" value="P:DNA repair"/>
    <property type="evidence" value="ECO:0007669"/>
    <property type="project" value="InterPro"/>
</dbReference>
<accession>A0A2G4YQ09</accession>
<evidence type="ECO:0000256" key="6">
    <source>
        <dbReference type="PIRSR" id="PIRSR604808-2"/>
    </source>
</evidence>
<evidence type="ECO:0000256" key="2">
    <source>
        <dbReference type="ARBA" id="ARBA00022723"/>
    </source>
</evidence>
<organism evidence="9 10">
    <name type="scientific">Paremcibacter congregatus</name>
    <dbReference type="NCBI Taxonomy" id="2043170"/>
    <lineage>
        <taxon>Bacteria</taxon>
        <taxon>Pseudomonadati</taxon>
        <taxon>Pseudomonadota</taxon>
        <taxon>Alphaproteobacteria</taxon>
        <taxon>Emcibacterales</taxon>
        <taxon>Emcibacteraceae</taxon>
        <taxon>Paremcibacter</taxon>
    </lineage>
</organism>
<evidence type="ECO:0000256" key="3">
    <source>
        <dbReference type="ARBA" id="ARBA00022801"/>
    </source>
</evidence>
<dbReference type="InterPro" id="IPR005135">
    <property type="entry name" value="Endo/exonuclease/phosphatase"/>
</dbReference>
<keyword evidence="2 6" id="KW-0479">Metal-binding</keyword>
<dbReference type="InterPro" id="IPR036691">
    <property type="entry name" value="Endo/exonu/phosph_ase_sf"/>
</dbReference>
<dbReference type="GO" id="GO:0046872">
    <property type="term" value="F:metal ion binding"/>
    <property type="evidence" value="ECO:0007669"/>
    <property type="project" value="UniProtKB-KW"/>
</dbReference>
<evidence type="ECO:0000256" key="5">
    <source>
        <dbReference type="PIRSR" id="PIRSR604808-1"/>
    </source>
</evidence>
<keyword evidence="6" id="KW-0464">Manganese</keyword>
<dbReference type="GO" id="GO:0008311">
    <property type="term" value="F:double-stranded DNA 3'-5' DNA exonuclease activity"/>
    <property type="evidence" value="ECO:0007669"/>
    <property type="project" value="InterPro"/>
</dbReference>
<dbReference type="InterPro" id="IPR037493">
    <property type="entry name" value="ExoIII-like"/>
</dbReference>
<comment type="cofactor">
    <cofactor evidence="6">
        <name>Mg(2+)</name>
        <dbReference type="ChEBI" id="CHEBI:18420"/>
    </cofactor>
    <cofactor evidence="6">
        <name>Mn(2+)</name>
        <dbReference type="ChEBI" id="CHEBI:29035"/>
    </cofactor>
    <text evidence="6">Probably binds two magnesium or manganese ions per subunit.</text>
</comment>
<dbReference type="CDD" id="cd09086">
    <property type="entry name" value="ExoIII-like_AP-endo"/>
    <property type="match status" value="1"/>
</dbReference>
<dbReference type="InterPro" id="IPR004808">
    <property type="entry name" value="AP_endonuc_1"/>
</dbReference>
<comment type="caution">
    <text evidence="9">The sequence shown here is derived from an EMBL/GenBank/DDBJ whole genome shotgun (WGS) entry which is preliminary data.</text>
</comment>
<feature type="binding site" evidence="6">
    <location>
        <position position="256"/>
    </location>
    <ligand>
        <name>Mg(2+)</name>
        <dbReference type="ChEBI" id="CHEBI:18420"/>
        <label>1</label>
    </ligand>
</feature>
<evidence type="ECO:0000313" key="10">
    <source>
        <dbReference type="Proteomes" id="UP000229730"/>
    </source>
</evidence>
<feature type="binding site" evidence="6">
    <location>
        <position position="37"/>
    </location>
    <ligand>
        <name>Mg(2+)</name>
        <dbReference type="ChEBI" id="CHEBI:18420"/>
        <label>1</label>
    </ligand>
</feature>
<evidence type="ECO:0000256" key="7">
    <source>
        <dbReference type="PIRSR" id="PIRSR604808-3"/>
    </source>
</evidence>
<reference evidence="9 10" key="1">
    <citation type="submission" date="2017-10" db="EMBL/GenBank/DDBJ databases">
        <title>Frigbacter circumglobatus gen. nov. sp. nov., isolated from sediment cultured in situ.</title>
        <authorList>
            <person name="Zhao Z."/>
        </authorList>
    </citation>
    <scope>NUCLEOTIDE SEQUENCE [LARGE SCALE GENOMIC DNA]</scope>
    <source>
        <strain evidence="9 10">ZYL</strain>
    </source>
</reference>
<feature type="binding site" evidence="6">
    <location>
        <position position="10"/>
    </location>
    <ligand>
        <name>Mg(2+)</name>
        <dbReference type="ChEBI" id="CHEBI:18420"/>
        <label>1</label>
    </ligand>
</feature>
<feature type="site" description="Transition state stabilizer" evidence="7">
    <location>
        <position position="154"/>
    </location>
</feature>
<dbReference type="PROSITE" id="PS51435">
    <property type="entry name" value="AP_NUCLEASE_F1_4"/>
    <property type="match status" value="1"/>
</dbReference>
<dbReference type="Pfam" id="PF03372">
    <property type="entry name" value="Exo_endo_phos"/>
    <property type="match status" value="1"/>
</dbReference>
<name>A0A2G4YQ09_9PROT</name>
<dbReference type="PANTHER" id="PTHR43250">
    <property type="entry name" value="EXODEOXYRIBONUCLEASE III"/>
    <property type="match status" value="1"/>
</dbReference>
<dbReference type="PANTHER" id="PTHR43250:SF2">
    <property type="entry name" value="EXODEOXYRIBONUCLEASE III"/>
    <property type="match status" value="1"/>
</dbReference>
<dbReference type="InParanoid" id="A0A2G4YQ09"/>
<feature type="site" description="Interaction with DNA substrate" evidence="7">
    <location>
        <position position="256"/>
    </location>
</feature>
<dbReference type="RefSeq" id="WP_099473335.1">
    <property type="nucleotide sequence ID" value="NZ_CP041025.1"/>
</dbReference>
<dbReference type="NCBIfam" id="TIGR00195">
    <property type="entry name" value="exoDNase_III"/>
    <property type="match status" value="1"/>
</dbReference>
<feature type="binding site" evidence="6">
    <location>
        <position position="255"/>
    </location>
    <ligand>
        <name>Mg(2+)</name>
        <dbReference type="ChEBI" id="CHEBI:18420"/>
        <label>1</label>
    </ligand>
</feature>
<comment type="similarity">
    <text evidence="1">Belongs to the DNA repair enzymes AP/ExoA family.</text>
</comment>
<sequence length="265" mass="30578">MGRIRLVTWNINSVRARLDSVEKLVDKYNPDVICFQETKVQDHMFPGKFFHEQGYSHHAIAGQKSYNGVAVMSRVPLLNIDRRDWCAKGDARHVEVTLPGNIQLHNFYVPAGGDEPDPAINDKFAHKLDFLDEMTAWSGDLPKDSRAILVGDLNIAPYESDVWSHKKLLKVVSHTPIECEKMNTLMQAHDWFDVMRHFVPEPERLYSWWSYRARDWRAADKGRRLDHVWTSPDLKDSMTSMAVLEDARGWNKPSDHAPVMVEITI</sequence>
<evidence type="ECO:0000313" key="9">
    <source>
        <dbReference type="EMBL" id="PHZ84414.1"/>
    </source>
</evidence>
<dbReference type="AlphaFoldDB" id="A0A2G4YQ09"/>
<keyword evidence="4 6" id="KW-0460">Magnesium</keyword>
<evidence type="ECO:0000256" key="1">
    <source>
        <dbReference type="ARBA" id="ARBA00007092"/>
    </source>
</evidence>
<feature type="active site" description="Proton donor/acceptor" evidence="5">
    <location>
        <position position="152"/>
    </location>
</feature>
<evidence type="ECO:0000259" key="8">
    <source>
        <dbReference type="Pfam" id="PF03372"/>
    </source>
</evidence>
<feature type="binding site" evidence="6">
    <location>
        <position position="154"/>
    </location>
    <ligand>
        <name>Mg(2+)</name>
        <dbReference type="ChEBI" id="CHEBI:18420"/>
        <label>1</label>
    </ligand>
</feature>
<feature type="binding site" evidence="6">
    <location>
        <position position="152"/>
    </location>
    <ligand>
        <name>Mg(2+)</name>
        <dbReference type="ChEBI" id="CHEBI:18420"/>
        <label>1</label>
    </ligand>
</feature>
<keyword evidence="3" id="KW-0378">Hydrolase</keyword>
<dbReference type="SUPFAM" id="SSF56219">
    <property type="entry name" value="DNase I-like"/>
    <property type="match status" value="1"/>
</dbReference>
<feature type="active site" description="Proton acceptor" evidence="5">
    <location>
        <position position="256"/>
    </location>
</feature>
<feature type="site" description="Important for catalytic activity" evidence="7">
    <location>
        <position position="226"/>
    </location>
</feature>
<gene>
    <name evidence="9" type="primary">xth</name>
    <name evidence="9" type="ORF">CRD36_11400</name>
</gene>